<feature type="coiled-coil region" evidence="1">
    <location>
        <begin position="48"/>
        <end position="114"/>
    </location>
</feature>
<proteinExistence type="predicted"/>
<dbReference type="Proteomes" id="UP001295684">
    <property type="component" value="Unassembled WGS sequence"/>
</dbReference>
<comment type="caution">
    <text evidence="2">The sequence shown here is derived from an EMBL/GenBank/DDBJ whole genome shotgun (WGS) entry which is preliminary data.</text>
</comment>
<sequence>MSNYTPKNDNDDLPTPIALNPNKVYSTFDLPPKGIDFSKVTGRYPKSIKILKKKQQKEEAENQLTENQDEVEIKNLFSSFTMNSWHPKPEEVMSKKMESNLRNYQEELSKIKILNKKTLKLGKSIKYHKKKIREIGVDVKRVRLRPNRKVSKASVIDKRNNKSNKNQSRINHIPSENWSEEAYSIAHLQLRAI</sequence>
<evidence type="ECO:0000313" key="3">
    <source>
        <dbReference type="Proteomes" id="UP001295684"/>
    </source>
</evidence>
<keyword evidence="1" id="KW-0175">Coiled coil</keyword>
<evidence type="ECO:0000256" key="1">
    <source>
        <dbReference type="SAM" id="Coils"/>
    </source>
</evidence>
<dbReference type="AlphaFoldDB" id="A0AAD1XA28"/>
<protein>
    <submittedName>
        <fullName evidence="2">Uncharacterized protein</fullName>
    </submittedName>
</protein>
<evidence type="ECO:0000313" key="2">
    <source>
        <dbReference type="EMBL" id="CAI2362955.1"/>
    </source>
</evidence>
<gene>
    <name evidence="2" type="ORF">ECRASSUSDP1_LOCUS4285</name>
</gene>
<dbReference type="EMBL" id="CAMPGE010004113">
    <property type="protein sequence ID" value="CAI2362955.1"/>
    <property type="molecule type" value="Genomic_DNA"/>
</dbReference>
<reference evidence="2" key="1">
    <citation type="submission" date="2023-07" db="EMBL/GenBank/DDBJ databases">
        <authorList>
            <consortium name="AG Swart"/>
            <person name="Singh M."/>
            <person name="Singh A."/>
            <person name="Seah K."/>
            <person name="Emmerich C."/>
        </authorList>
    </citation>
    <scope>NUCLEOTIDE SEQUENCE</scope>
    <source>
        <strain evidence="2">DP1</strain>
    </source>
</reference>
<accession>A0AAD1XA28</accession>
<organism evidence="2 3">
    <name type="scientific">Euplotes crassus</name>
    <dbReference type="NCBI Taxonomy" id="5936"/>
    <lineage>
        <taxon>Eukaryota</taxon>
        <taxon>Sar</taxon>
        <taxon>Alveolata</taxon>
        <taxon>Ciliophora</taxon>
        <taxon>Intramacronucleata</taxon>
        <taxon>Spirotrichea</taxon>
        <taxon>Hypotrichia</taxon>
        <taxon>Euplotida</taxon>
        <taxon>Euplotidae</taxon>
        <taxon>Moneuplotes</taxon>
    </lineage>
</organism>
<keyword evidence="3" id="KW-1185">Reference proteome</keyword>
<name>A0AAD1XA28_EUPCR</name>